<gene>
    <name evidence="3" type="ORF">GCM10010178_82430</name>
</gene>
<feature type="region of interest" description="Disordered" evidence="1">
    <location>
        <begin position="256"/>
        <end position="278"/>
    </location>
</feature>
<dbReference type="CDD" id="cd02440">
    <property type="entry name" value="AdoMet_MTases"/>
    <property type="match status" value="1"/>
</dbReference>
<feature type="domain" description="Methyltransferase type 12" evidence="2">
    <location>
        <begin position="42"/>
        <end position="139"/>
    </location>
</feature>
<dbReference type="InterPro" id="IPR029063">
    <property type="entry name" value="SAM-dependent_MTases_sf"/>
</dbReference>
<keyword evidence="3" id="KW-0489">Methyltransferase</keyword>
<accession>A0ABQ2VC60</accession>
<dbReference type="InterPro" id="IPR013217">
    <property type="entry name" value="Methyltransf_12"/>
</dbReference>
<organism evidence="3 4">
    <name type="scientific">Lentzea flava</name>
    <dbReference type="NCBI Taxonomy" id="103732"/>
    <lineage>
        <taxon>Bacteria</taxon>
        <taxon>Bacillati</taxon>
        <taxon>Actinomycetota</taxon>
        <taxon>Actinomycetes</taxon>
        <taxon>Pseudonocardiales</taxon>
        <taxon>Pseudonocardiaceae</taxon>
        <taxon>Lentzea</taxon>
    </lineage>
</organism>
<evidence type="ECO:0000313" key="3">
    <source>
        <dbReference type="EMBL" id="GGU79000.1"/>
    </source>
</evidence>
<reference evidence="4" key="1">
    <citation type="journal article" date="2019" name="Int. J. Syst. Evol. Microbiol.">
        <title>The Global Catalogue of Microorganisms (GCM) 10K type strain sequencing project: providing services to taxonomists for standard genome sequencing and annotation.</title>
        <authorList>
            <consortium name="The Broad Institute Genomics Platform"/>
            <consortium name="The Broad Institute Genome Sequencing Center for Infectious Disease"/>
            <person name="Wu L."/>
            <person name="Ma J."/>
        </authorList>
    </citation>
    <scope>NUCLEOTIDE SEQUENCE [LARGE SCALE GENOMIC DNA]</scope>
    <source>
        <strain evidence="4">JCM 3296</strain>
    </source>
</reference>
<protein>
    <submittedName>
        <fullName evidence="3">Methyltransferase</fullName>
    </submittedName>
</protein>
<name>A0ABQ2VC60_9PSEU</name>
<dbReference type="GO" id="GO:0032259">
    <property type="term" value="P:methylation"/>
    <property type="evidence" value="ECO:0007669"/>
    <property type="project" value="UniProtKB-KW"/>
</dbReference>
<dbReference type="PANTHER" id="PTHR43861">
    <property type="entry name" value="TRANS-ACONITATE 2-METHYLTRANSFERASE-RELATED"/>
    <property type="match status" value="1"/>
</dbReference>
<keyword evidence="4" id="KW-1185">Reference proteome</keyword>
<dbReference type="RefSeq" id="WP_229813400.1">
    <property type="nucleotide sequence ID" value="NZ_BMRE01000068.1"/>
</dbReference>
<dbReference type="Gene3D" id="3.40.50.150">
    <property type="entry name" value="Vaccinia Virus protein VP39"/>
    <property type="match status" value="1"/>
</dbReference>
<dbReference type="EMBL" id="BMRE01000068">
    <property type="protein sequence ID" value="GGU79000.1"/>
    <property type="molecule type" value="Genomic_DNA"/>
</dbReference>
<dbReference type="Pfam" id="PF08242">
    <property type="entry name" value="Methyltransf_12"/>
    <property type="match status" value="1"/>
</dbReference>
<sequence length="278" mass="29799">MTGFAAGEERWRARLGTLRQVVRQELVARQLAAHLPPRSRVLDVGCGQGTQVLRLARNGHHVTGLDSSPALLDDLGRALEGEPDDVRARVRLVQDDARNLASFAGSFDVVLCHGVLMYFADPEPLLDDLVGLVAPDGVLSLLVRNGDALAMRPGLLGDWAAARQAFESSSYDNRLGVTARADRLDDLTASLADRGMRVRAWYGVRVFTDTAADEAPVPDERELQALLACEERAGATDPYRRVAALTHVIAGQAASTRASSAGSTLPPDTIATPDPNFA</sequence>
<evidence type="ECO:0000256" key="1">
    <source>
        <dbReference type="SAM" id="MobiDB-lite"/>
    </source>
</evidence>
<proteinExistence type="predicted"/>
<evidence type="ECO:0000259" key="2">
    <source>
        <dbReference type="Pfam" id="PF08242"/>
    </source>
</evidence>
<dbReference type="SUPFAM" id="SSF53335">
    <property type="entry name" value="S-adenosyl-L-methionine-dependent methyltransferases"/>
    <property type="match status" value="1"/>
</dbReference>
<keyword evidence="3" id="KW-0808">Transferase</keyword>
<dbReference type="GO" id="GO:0008168">
    <property type="term" value="F:methyltransferase activity"/>
    <property type="evidence" value="ECO:0007669"/>
    <property type="project" value="UniProtKB-KW"/>
</dbReference>
<dbReference type="Proteomes" id="UP000649573">
    <property type="component" value="Unassembled WGS sequence"/>
</dbReference>
<comment type="caution">
    <text evidence="3">The sequence shown here is derived from an EMBL/GenBank/DDBJ whole genome shotgun (WGS) entry which is preliminary data.</text>
</comment>
<evidence type="ECO:0000313" key="4">
    <source>
        <dbReference type="Proteomes" id="UP000649573"/>
    </source>
</evidence>